<dbReference type="Proteomes" id="UP000613580">
    <property type="component" value="Unassembled WGS sequence"/>
</dbReference>
<evidence type="ECO:0000313" key="9">
    <source>
        <dbReference type="EMBL" id="KAF7317048.1"/>
    </source>
</evidence>
<dbReference type="InterPro" id="IPR021109">
    <property type="entry name" value="Peptidase_aspartic_dom_sf"/>
</dbReference>
<dbReference type="InterPro" id="IPR034164">
    <property type="entry name" value="Pepsin-like_dom"/>
</dbReference>
<dbReference type="EMBL" id="JACAZE010000005">
    <property type="protein sequence ID" value="KAF7317048.1"/>
    <property type="molecule type" value="Genomic_DNA"/>
</dbReference>
<dbReference type="CDD" id="cd05471">
    <property type="entry name" value="pepsin_like"/>
    <property type="match status" value="1"/>
</dbReference>
<evidence type="ECO:0000256" key="6">
    <source>
        <dbReference type="SAM" id="MobiDB-lite"/>
    </source>
</evidence>
<evidence type="ECO:0000256" key="1">
    <source>
        <dbReference type="ARBA" id="ARBA00007447"/>
    </source>
</evidence>
<comment type="similarity">
    <text evidence="1 5">Belongs to the peptidase A1 family.</text>
</comment>
<protein>
    <submittedName>
        <fullName evidence="9">Peptidase A1 domain-containing protein</fullName>
    </submittedName>
</protein>
<feature type="disulfide bond" evidence="4">
    <location>
        <begin position="158"/>
        <end position="166"/>
    </location>
</feature>
<proteinExistence type="inferred from homology"/>
<dbReference type="PANTHER" id="PTHR47966:SF75">
    <property type="entry name" value="ENDOPEPTIDASE (CTSD), PUTATIVE (AFU_ORTHOLOGUE AFUA_4G07040)-RELATED"/>
    <property type="match status" value="1"/>
</dbReference>
<dbReference type="SUPFAM" id="SSF50630">
    <property type="entry name" value="Acid proteases"/>
    <property type="match status" value="1"/>
</dbReference>
<name>A0A8H6TG31_MYCCL</name>
<dbReference type="GO" id="GO:0006508">
    <property type="term" value="P:proteolysis"/>
    <property type="evidence" value="ECO:0007669"/>
    <property type="project" value="UniProtKB-KW"/>
</dbReference>
<dbReference type="Gene3D" id="2.40.70.10">
    <property type="entry name" value="Acid Proteases"/>
    <property type="match status" value="2"/>
</dbReference>
<accession>A0A8H6TG31</accession>
<gene>
    <name evidence="9" type="ORF">HMN09_00439400</name>
</gene>
<dbReference type="PANTHER" id="PTHR47966">
    <property type="entry name" value="BETA-SITE APP-CLEAVING ENZYME, ISOFORM A-RELATED"/>
    <property type="match status" value="1"/>
</dbReference>
<dbReference type="OrthoDB" id="2747330at2759"/>
<dbReference type="GO" id="GO:0004190">
    <property type="term" value="F:aspartic-type endopeptidase activity"/>
    <property type="evidence" value="ECO:0007669"/>
    <property type="project" value="UniProtKB-KW"/>
</dbReference>
<keyword evidence="5" id="KW-0378">Hydrolase</keyword>
<dbReference type="InterPro" id="IPR001969">
    <property type="entry name" value="Aspartic_peptidase_AS"/>
</dbReference>
<feature type="signal peptide" evidence="7">
    <location>
        <begin position="1"/>
        <end position="15"/>
    </location>
</feature>
<sequence>MILLVVAFSFIVAAATPTARVHPVENLISIPLVKLHIPLLGIQLDALALHQRRVAHSQRRLAAMSSQSLKPNLLLGDVFPEHAPHPLPPSEDATQRRRESDAEVTKSNTAYYPHSAGLDIEGQDIGYMATLGLGTPPRAFKLLVDSGSADLWVGSEQCQADTGGNCGDHQFLGSRSSSSFQPINKTWFIRYGTGAANGQLAKDHVVFPGGLRLDNHTFGVAHNESSEFTKNNIPLDGVLGCAKQNLSMQSTMTFLDALRARNLISEPIISYKLSRIADGTNDGEITLGGMDPTTYNPLTLVEIPNVNKGGFWEAKVDGIQVNGRDLGLHGRSCIFDTGTTLFLASKADVEQIHQGIPGAIYNKASSNWRIPCNTTTIISLVFGGKEFSVEPEDLATSDATNGMCMSAIAGGGVDGAWLVGAVFLKNVILSTNERTDKIALARRR</sequence>
<reference evidence="9" key="1">
    <citation type="submission" date="2020-05" db="EMBL/GenBank/DDBJ databases">
        <title>Mycena genomes resolve the evolution of fungal bioluminescence.</title>
        <authorList>
            <person name="Tsai I.J."/>
        </authorList>
    </citation>
    <scope>NUCLEOTIDE SEQUENCE</scope>
    <source>
        <strain evidence="9">110903Hualien_Pintung</strain>
    </source>
</reference>
<evidence type="ECO:0000256" key="2">
    <source>
        <dbReference type="ARBA" id="ARBA00022750"/>
    </source>
</evidence>
<dbReference type="PROSITE" id="PS51767">
    <property type="entry name" value="PEPTIDASE_A1"/>
    <property type="match status" value="1"/>
</dbReference>
<evidence type="ECO:0000256" key="3">
    <source>
        <dbReference type="PIRSR" id="PIRSR601461-1"/>
    </source>
</evidence>
<evidence type="ECO:0000313" key="10">
    <source>
        <dbReference type="Proteomes" id="UP000613580"/>
    </source>
</evidence>
<keyword evidence="4" id="KW-1015">Disulfide bond</keyword>
<keyword evidence="10" id="KW-1185">Reference proteome</keyword>
<organism evidence="9 10">
    <name type="scientific">Mycena chlorophos</name>
    <name type="common">Agaric fungus</name>
    <name type="synonym">Agaricus chlorophos</name>
    <dbReference type="NCBI Taxonomy" id="658473"/>
    <lineage>
        <taxon>Eukaryota</taxon>
        <taxon>Fungi</taxon>
        <taxon>Dikarya</taxon>
        <taxon>Basidiomycota</taxon>
        <taxon>Agaricomycotina</taxon>
        <taxon>Agaricomycetes</taxon>
        <taxon>Agaricomycetidae</taxon>
        <taxon>Agaricales</taxon>
        <taxon>Marasmiineae</taxon>
        <taxon>Mycenaceae</taxon>
        <taxon>Mycena</taxon>
    </lineage>
</organism>
<keyword evidence="7" id="KW-0732">Signal</keyword>
<dbReference type="Pfam" id="PF00026">
    <property type="entry name" value="Asp"/>
    <property type="match status" value="1"/>
</dbReference>
<dbReference type="AlphaFoldDB" id="A0A8H6TG31"/>
<feature type="active site" evidence="3">
    <location>
        <position position="336"/>
    </location>
</feature>
<feature type="active site" evidence="3">
    <location>
        <position position="145"/>
    </location>
</feature>
<dbReference type="InterPro" id="IPR033121">
    <property type="entry name" value="PEPTIDASE_A1"/>
</dbReference>
<comment type="caution">
    <text evidence="9">The sequence shown here is derived from an EMBL/GenBank/DDBJ whole genome shotgun (WGS) entry which is preliminary data.</text>
</comment>
<dbReference type="InterPro" id="IPR001461">
    <property type="entry name" value="Aspartic_peptidase_A1"/>
</dbReference>
<feature type="region of interest" description="Disordered" evidence="6">
    <location>
        <begin position="80"/>
        <end position="108"/>
    </location>
</feature>
<feature type="domain" description="Peptidase A1" evidence="8">
    <location>
        <begin position="127"/>
        <end position="441"/>
    </location>
</feature>
<evidence type="ECO:0000256" key="4">
    <source>
        <dbReference type="PIRSR" id="PIRSR601461-2"/>
    </source>
</evidence>
<feature type="compositionally biased region" description="Basic and acidic residues" evidence="6">
    <location>
        <begin position="93"/>
        <end position="104"/>
    </location>
</feature>
<keyword evidence="2 5" id="KW-0064">Aspartyl protease</keyword>
<evidence type="ECO:0000256" key="5">
    <source>
        <dbReference type="RuleBase" id="RU000454"/>
    </source>
</evidence>
<keyword evidence="5" id="KW-0645">Protease</keyword>
<evidence type="ECO:0000259" key="8">
    <source>
        <dbReference type="PROSITE" id="PS51767"/>
    </source>
</evidence>
<dbReference type="PRINTS" id="PR00792">
    <property type="entry name" value="PEPSIN"/>
</dbReference>
<dbReference type="PROSITE" id="PS00141">
    <property type="entry name" value="ASP_PROTEASE"/>
    <property type="match status" value="2"/>
</dbReference>
<evidence type="ECO:0000256" key="7">
    <source>
        <dbReference type="SAM" id="SignalP"/>
    </source>
</evidence>
<feature type="chain" id="PRO_5034381032" evidence="7">
    <location>
        <begin position="16"/>
        <end position="444"/>
    </location>
</feature>